<dbReference type="PANTHER" id="PTHR30055:SF234">
    <property type="entry name" value="HTH-TYPE TRANSCRIPTIONAL REGULATOR BETI"/>
    <property type="match status" value="1"/>
</dbReference>
<keyword evidence="1" id="KW-0805">Transcription regulation</keyword>
<keyword evidence="3" id="KW-0804">Transcription</keyword>
<evidence type="ECO:0000259" key="5">
    <source>
        <dbReference type="PROSITE" id="PS50977"/>
    </source>
</evidence>
<evidence type="ECO:0000256" key="3">
    <source>
        <dbReference type="ARBA" id="ARBA00023163"/>
    </source>
</evidence>
<proteinExistence type="predicted"/>
<dbReference type="Proteomes" id="UP001595997">
    <property type="component" value="Unassembled WGS sequence"/>
</dbReference>
<dbReference type="EMBL" id="JBHSFH010000003">
    <property type="protein sequence ID" value="MFC4493396.1"/>
    <property type="molecule type" value="Genomic_DNA"/>
</dbReference>
<gene>
    <name evidence="6" type="ORF">ACFPA8_04510</name>
</gene>
<comment type="caution">
    <text evidence="6">The sequence shown here is derived from an EMBL/GenBank/DDBJ whole genome shotgun (WGS) entry which is preliminary data.</text>
</comment>
<dbReference type="Gene3D" id="1.10.357.10">
    <property type="entry name" value="Tetracycline Repressor, domain 2"/>
    <property type="match status" value="1"/>
</dbReference>
<dbReference type="InterPro" id="IPR001647">
    <property type="entry name" value="HTH_TetR"/>
</dbReference>
<dbReference type="Pfam" id="PF00440">
    <property type="entry name" value="TetR_N"/>
    <property type="match status" value="1"/>
</dbReference>
<accession>A0ABV9A2T7</accession>
<dbReference type="InterPro" id="IPR036271">
    <property type="entry name" value="Tet_transcr_reg_TetR-rel_C_sf"/>
</dbReference>
<reference evidence="7" key="1">
    <citation type="journal article" date="2019" name="Int. J. Syst. Evol. Microbiol.">
        <title>The Global Catalogue of Microorganisms (GCM) 10K type strain sequencing project: providing services to taxonomists for standard genome sequencing and annotation.</title>
        <authorList>
            <consortium name="The Broad Institute Genomics Platform"/>
            <consortium name="The Broad Institute Genome Sequencing Center for Infectious Disease"/>
            <person name="Wu L."/>
            <person name="Ma J."/>
        </authorList>
    </citation>
    <scope>NUCLEOTIDE SEQUENCE [LARGE SCALE GENOMIC DNA]</scope>
    <source>
        <strain evidence="7">CGMCC 4.7357</strain>
    </source>
</reference>
<feature type="DNA-binding region" description="H-T-H motif" evidence="4">
    <location>
        <begin position="33"/>
        <end position="52"/>
    </location>
</feature>
<evidence type="ECO:0000313" key="6">
    <source>
        <dbReference type="EMBL" id="MFC4493396.1"/>
    </source>
</evidence>
<dbReference type="SUPFAM" id="SSF46689">
    <property type="entry name" value="Homeodomain-like"/>
    <property type="match status" value="1"/>
</dbReference>
<dbReference type="PANTHER" id="PTHR30055">
    <property type="entry name" value="HTH-TYPE TRANSCRIPTIONAL REGULATOR RUTR"/>
    <property type="match status" value="1"/>
</dbReference>
<evidence type="ECO:0000313" key="7">
    <source>
        <dbReference type="Proteomes" id="UP001595997"/>
    </source>
</evidence>
<feature type="domain" description="HTH tetR-type" evidence="5">
    <location>
        <begin position="10"/>
        <end position="70"/>
    </location>
</feature>
<dbReference type="SUPFAM" id="SSF48498">
    <property type="entry name" value="Tetracyclin repressor-like, C-terminal domain"/>
    <property type="match status" value="1"/>
</dbReference>
<protein>
    <submittedName>
        <fullName evidence="6">TetR/AcrR family transcriptional regulator</fullName>
    </submittedName>
</protein>
<dbReference type="PRINTS" id="PR00455">
    <property type="entry name" value="HTHTETR"/>
</dbReference>
<evidence type="ECO:0000256" key="4">
    <source>
        <dbReference type="PROSITE-ProRule" id="PRU00335"/>
    </source>
</evidence>
<evidence type="ECO:0000256" key="1">
    <source>
        <dbReference type="ARBA" id="ARBA00023015"/>
    </source>
</evidence>
<dbReference type="InterPro" id="IPR009057">
    <property type="entry name" value="Homeodomain-like_sf"/>
</dbReference>
<evidence type="ECO:0000256" key="2">
    <source>
        <dbReference type="ARBA" id="ARBA00023125"/>
    </source>
</evidence>
<keyword evidence="7" id="KW-1185">Reference proteome</keyword>
<organism evidence="6 7">
    <name type="scientific">Streptomyces ovatisporus</name>
    <dbReference type="NCBI Taxonomy" id="1128682"/>
    <lineage>
        <taxon>Bacteria</taxon>
        <taxon>Bacillati</taxon>
        <taxon>Actinomycetota</taxon>
        <taxon>Actinomycetes</taxon>
        <taxon>Kitasatosporales</taxon>
        <taxon>Streptomycetaceae</taxon>
        <taxon>Streptomyces</taxon>
    </lineage>
</organism>
<sequence>MTPTSSERGQETRQRLLDAAAQLIVEDGWGAVTTRRAADRAGLRPGLVHYHFRTVEDLLVEASLAAARREVDSAAELLSATADPGEGVTQVLEMMSSYSAADPSTILFSEMLLASTRVERLRGELAELLGVWRRAVADWLRSVDAPSAGGGLTDGAEAPARADEHYEATAVLLGAALDGLVLHRLIDPALAEISVTDQLARLAGARDGTGRG</sequence>
<name>A0ABV9A2T7_9ACTN</name>
<dbReference type="RefSeq" id="WP_386442547.1">
    <property type="nucleotide sequence ID" value="NZ_JBHSFH010000003.1"/>
</dbReference>
<dbReference type="PROSITE" id="PS50977">
    <property type="entry name" value="HTH_TETR_2"/>
    <property type="match status" value="1"/>
</dbReference>
<keyword evidence="2 4" id="KW-0238">DNA-binding</keyword>
<dbReference type="InterPro" id="IPR050109">
    <property type="entry name" value="HTH-type_TetR-like_transc_reg"/>
</dbReference>